<dbReference type="OrthoDB" id="10262413at2759"/>
<reference evidence="2" key="1">
    <citation type="submission" date="2020-11" db="EMBL/GenBank/DDBJ databases">
        <authorList>
            <consortium name="DOE Joint Genome Institute"/>
            <person name="Ahrendt S."/>
            <person name="Riley R."/>
            <person name="Andreopoulos W."/>
            <person name="Labutti K."/>
            <person name="Pangilinan J."/>
            <person name="Ruiz-Duenas F.J."/>
            <person name="Barrasa J.M."/>
            <person name="Sanchez-Garcia M."/>
            <person name="Camarero S."/>
            <person name="Miyauchi S."/>
            <person name="Serrano A."/>
            <person name="Linde D."/>
            <person name="Babiker R."/>
            <person name="Drula E."/>
            <person name="Ayuso-Fernandez I."/>
            <person name="Pacheco R."/>
            <person name="Padilla G."/>
            <person name="Ferreira P."/>
            <person name="Barriuso J."/>
            <person name="Kellner H."/>
            <person name="Castanera R."/>
            <person name="Alfaro M."/>
            <person name="Ramirez L."/>
            <person name="Pisabarro A.G."/>
            <person name="Kuo A."/>
            <person name="Tritt A."/>
            <person name="Lipzen A."/>
            <person name="He G."/>
            <person name="Yan M."/>
            <person name="Ng V."/>
            <person name="Cullen D."/>
            <person name="Martin F."/>
            <person name="Rosso M.-N."/>
            <person name="Henrissat B."/>
            <person name="Hibbett D."/>
            <person name="Martinez A.T."/>
            <person name="Grigoriev I.V."/>
        </authorList>
    </citation>
    <scope>NUCLEOTIDE SEQUENCE</scope>
    <source>
        <strain evidence="2">CBS 506.95</strain>
    </source>
</reference>
<dbReference type="InterPro" id="IPR051783">
    <property type="entry name" value="NAD(P)-dependent_oxidoreduct"/>
</dbReference>
<dbReference type="PANTHER" id="PTHR48079:SF6">
    <property type="entry name" value="NAD(P)-BINDING DOMAIN-CONTAINING PROTEIN-RELATED"/>
    <property type="match status" value="1"/>
</dbReference>
<organism evidence="2 3">
    <name type="scientific">Crepidotus variabilis</name>
    <dbReference type="NCBI Taxonomy" id="179855"/>
    <lineage>
        <taxon>Eukaryota</taxon>
        <taxon>Fungi</taxon>
        <taxon>Dikarya</taxon>
        <taxon>Basidiomycota</taxon>
        <taxon>Agaricomycotina</taxon>
        <taxon>Agaricomycetes</taxon>
        <taxon>Agaricomycetidae</taxon>
        <taxon>Agaricales</taxon>
        <taxon>Agaricineae</taxon>
        <taxon>Crepidotaceae</taxon>
        <taxon>Crepidotus</taxon>
    </lineage>
</organism>
<proteinExistence type="predicted"/>
<gene>
    <name evidence="2" type="ORF">CPB83DRAFT_860441</name>
</gene>
<dbReference type="GO" id="GO:0004029">
    <property type="term" value="F:aldehyde dehydrogenase (NAD+) activity"/>
    <property type="evidence" value="ECO:0007669"/>
    <property type="project" value="TreeGrafter"/>
</dbReference>
<dbReference type="Gene3D" id="3.40.50.720">
    <property type="entry name" value="NAD(P)-binding Rossmann-like Domain"/>
    <property type="match status" value="1"/>
</dbReference>
<dbReference type="GO" id="GO:0005737">
    <property type="term" value="C:cytoplasm"/>
    <property type="evidence" value="ECO:0007669"/>
    <property type="project" value="TreeGrafter"/>
</dbReference>
<dbReference type="PANTHER" id="PTHR48079">
    <property type="entry name" value="PROTEIN YEEZ"/>
    <property type="match status" value="1"/>
</dbReference>
<dbReference type="InterPro" id="IPR008030">
    <property type="entry name" value="NmrA-like"/>
</dbReference>
<dbReference type="Proteomes" id="UP000807306">
    <property type="component" value="Unassembled WGS sequence"/>
</dbReference>
<dbReference type="AlphaFoldDB" id="A0A9P6E8X6"/>
<dbReference type="EMBL" id="MU157891">
    <property type="protein sequence ID" value="KAF9524906.1"/>
    <property type="molecule type" value="Genomic_DNA"/>
</dbReference>
<protein>
    <recommendedName>
        <fullName evidence="1">NmrA-like domain-containing protein</fullName>
    </recommendedName>
</protein>
<dbReference type="InterPro" id="IPR036291">
    <property type="entry name" value="NAD(P)-bd_dom_sf"/>
</dbReference>
<name>A0A9P6E8X6_9AGAR</name>
<evidence type="ECO:0000313" key="3">
    <source>
        <dbReference type="Proteomes" id="UP000807306"/>
    </source>
</evidence>
<sequence>MSQITKVLITGITGYIGGSVYSHLSKYSGFSSLEITVILRSADKADNLKKLGINAVVGAHDDVQVMESLAAEADVVIAIADTNNIQAAKATLAGLKKRYAVTGIPPAFIHTSGTAVIMDNAAGDRPSDTIYDDSNVAQIESIPDTAPNRKVELTLVNADKEGYVRTYIVVPSTIYGTPTGVLVDQGLQNPFSLQVPGLIKASANRGRAGMVGQGKNIWPNVHIDDVAQLYVDLLDSIRKNPSTGHGRDGYYYAENGEHTLYEVGKSIGEVLVEKGITDKVEPTSFTKEEVDKYYQGSTFMGTNARCRASHSRSIGWKPRFTKGDLLASIYAEYEALEKAGKI</sequence>
<feature type="domain" description="NmrA-like" evidence="1">
    <location>
        <begin position="6"/>
        <end position="87"/>
    </location>
</feature>
<dbReference type="SUPFAM" id="SSF51735">
    <property type="entry name" value="NAD(P)-binding Rossmann-fold domains"/>
    <property type="match status" value="1"/>
</dbReference>
<keyword evidence="3" id="KW-1185">Reference proteome</keyword>
<evidence type="ECO:0000313" key="2">
    <source>
        <dbReference type="EMBL" id="KAF9524906.1"/>
    </source>
</evidence>
<accession>A0A9P6E8X6</accession>
<evidence type="ECO:0000259" key="1">
    <source>
        <dbReference type="Pfam" id="PF05368"/>
    </source>
</evidence>
<comment type="caution">
    <text evidence="2">The sequence shown here is derived from an EMBL/GenBank/DDBJ whole genome shotgun (WGS) entry which is preliminary data.</text>
</comment>
<dbReference type="Pfam" id="PF05368">
    <property type="entry name" value="NmrA"/>
    <property type="match status" value="1"/>
</dbReference>